<accession>A0A9X2MMU9</accession>
<feature type="transmembrane region" description="Helical" evidence="6">
    <location>
        <begin position="357"/>
        <end position="380"/>
    </location>
</feature>
<feature type="domain" description="Major facilitator superfamily (MFS) profile" evidence="7">
    <location>
        <begin position="30"/>
        <end position="412"/>
    </location>
</feature>
<feature type="transmembrane region" description="Helical" evidence="6">
    <location>
        <begin position="119"/>
        <end position="137"/>
    </location>
</feature>
<feature type="transmembrane region" description="Helical" evidence="6">
    <location>
        <begin position="95"/>
        <end position="113"/>
    </location>
</feature>
<dbReference type="PROSITE" id="PS50850">
    <property type="entry name" value="MFS"/>
    <property type="match status" value="1"/>
</dbReference>
<feature type="transmembrane region" description="Helical" evidence="6">
    <location>
        <begin position="61"/>
        <end position="83"/>
    </location>
</feature>
<feature type="transmembrane region" description="Helical" evidence="6">
    <location>
        <begin position="386"/>
        <end position="407"/>
    </location>
</feature>
<keyword evidence="3 6" id="KW-0812">Transmembrane</keyword>
<feature type="transmembrane region" description="Helical" evidence="6">
    <location>
        <begin position="232"/>
        <end position="258"/>
    </location>
</feature>
<evidence type="ECO:0000256" key="4">
    <source>
        <dbReference type="ARBA" id="ARBA00022989"/>
    </source>
</evidence>
<feature type="transmembrane region" description="Helical" evidence="6">
    <location>
        <begin position="298"/>
        <end position="316"/>
    </location>
</feature>
<protein>
    <submittedName>
        <fullName evidence="8">MFS transporter</fullName>
    </submittedName>
</protein>
<organism evidence="8 9">
    <name type="scientific">Paenibacillus soyae</name>
    <dbReference type="NCBI Taxonomy" id="2969249"/>
    <lineage>
        <taxon>Bacteria</taxon>
        <taxon>Bacillati</taxon>
        <taxon>Bacillota</taxon>
        <taxon>Bacilli</taxon>
        <taxon>Bacillales</taxon>
        <taxon>Paenibacillaceae</taxon>
        <taxon>Paenibacillus</taxon>
    </lineage>
</organism>
<dbReference type="Gene3D" id="1.20.1250.20">
    <property type="entry name" value="MFS general substrate transporter like domains"/>
    <property type="match status" value="2"/>
</dbReference>
<dbReference type="GO" id="GO:0005886">
    <property type="term" value="C:plasma membrane"/>
    <property type="evidence" value="ECO:0007669"/>
    <property type="project" value="UniProtKB-SubCell"/>
</dbReference>
<evidence type="ECO:0000256" key="3">
    <source>
        <dbReference type="ARBA" id="ARBA00022692"/>
    </source>
</evidence>
<dbReference type="EMBL" id="JANIPJ010000002">
    <property type="protein sequence ID" value="MCR2803220.1"/>
    <property type="molecule type" value="Genomic_DNA"/>
</dbReference>
<feature type="transmembrane region" description="Helical" evidence="6">
    <location>
        <begin position="21"/>
        <end position="41"/>
    </location>
</feature>
<keyword evidence="2" id="KW-0813">Transport</keyword>
<dbReference type="SUPFAM" id="SSF103473">
    <property type="entry name" value="MFS general substrate transporter"/>
    <property type="match status" value="1"/>
</dbReference>
<dbReference type="InterPro" id="IPR036259">
    <property type="entry name" value="MFS_trans_sf"/>
</dbReference>
<keyword evidence="9" id="KW-1185">Reference proteome</keyword>
<dbReference type="PANTHER" id="PTHR23523:SF2">
    <property type="entry name" value="2-NITROIMIDAZOLE TRANSPORTER"/>
    <property type="match status" value="1"/>
</dbReference>
<keyword evidence="4 6" id="KW-1133">Transmembrane helix</keyword>
<sequence>MNSYSQSSDKRGQADSMPIASGAKGGATLLVLGIVLVSLILRAPITAVGPIIDQIKQTLGLTAAMTGLLTTLPLLAFAAVSPIAPRLARRMGMEFSLLGSSVLLAAAIVVRSLPSTAALFIGTALMGAAIAVGNVLLPSLVKRDFPNKVGLMTGVYTVAMNLGAAIGSGISVPLTEGMGFSWQATLAATAAIAFIAAVAWLPLVRQASFSANRVEVSGAKGNAAGKLWRSPLAWIVSLFLALQSFCFYVNVTWIPLILTDKGLSHADAGWMLSLMQLIGMPATFVIPILAGKRRSQRGLALLTSSLIAVGYLILLVGGKELAALSMVVLGLGVGGGFGLALMLFALRTEGSGQAAELSGMAQAVGYLVAASGPLLVGWIHDWTGGWSLPLGVVLAVSAVYGLLGWTAGADRKV</sequence>
<gene>
    <name evidence="8" type="ORF">NQZ67_04920</name>
</gene>
<evidence type="ECO:0000259" key="7">
    <source>
        <dbReference type="PROSITE" id="PS50850"/>
    </source>
</evidence>
<dbReference type="AlphaFoldDB" id="A0A9X2MMU9"/>
<feature type="transmembrane region" description="Helical" evidence="6">
    <location>
        <begin position="322"/>
        <end position="345"/>
    </location>
</feature>
<dbReference type="PANTHER" id="PTHR23523">
    <property type="match status" value="1"/>
</dbReference>
<feature type="transmembrane region" description="Helical" evidence="6">
    <location>
        <begin position="182"/>
        <end position="203"/>
    </location>
</feature>
<dbReference type="InterPro" id="IPR052524">
    <property type="entry name" value="MFS_Cyanate_Porter"/>
</dbReference>
<dbReference type="InterPro" id="IPR011701">
    <property type="entry name" value="MFS"/>
</dbReference>
<evidence type="ECO:0000256" key="1">
    <source>
        <dbReference type="ARBA" id="ARBA00004651"/>
    </source>
</evidence>
<dbReference type="CDD" id="cd17339">
    <property type="entry name" value="MFS_NIMT_CynX_like"/>
    <property type="match status" value="1"/>
</dbReference>
<name>A0A9X2MMU9_9BACL</name>
<evidence type="ECO:0000256" key="5">
    <source>
        <dbReference type="ARBA" id="ARBA00023136"/>
    </source>
</evidence>
<feature type="transmembrane region" description="Helical" evidence="6">
    <location>
        <begin position="270"/>
        <end position="291"/>
    </location>
</feature>
<keyword evidence="5 6" id="KW-0472">Membrane</keyword>
<dbReference type="InterPro" id="IPR020846">
    <property type="entry name" value="MFS_dom"/>
</dbReference>
<proteinExistence type="predicted"/>
<evidence type="ECO:0000256" key="6">
    <source>
        <dbReference type="SAM" id="Phobius"/>
    </source>
</evidence>
<comment type="caution">
    <text evidence="8">The sequence shown here is derived from an EMBL/GenBank/DDBJ whole genome shotgun (WGS) entry which is preliminary data.</text>
</comment>
<dbReference type="RefSeq" id="WP_257443279.1">
    <property type="nucleotide sequence ID" value="NZ_JANIPJ010000002.1"/>
</dbReference>
<dbReference type="Proteomes" id="UP001141950">
    <property type="component" value="Unassembled WGS sequence"/>
</dbReference>
<comment type="subcellular location">
    <subcellularLocation>
        <location evidence="1">Cell membrane</location>
        <topology evidence="1">Multi-pass membrane protein</topology>
    </subcellularLocation>
</comment>
<evidence type="ECO:0000256" key="2">
    <source>
        <dbReference type="ARBA" id="ARBA00022448"/>
    </source>
</evidence>
<dbReference type="GO" id="GO:0022857">
    <property type="term" value="F:transmembrane transporter activity"/>
    <property type="evidence" value="ECO:0007669"/>
    <property type="project" value="InterPro"/>
</dbReference>
<dbReference type="Pfam" id="PF07690">
    <property type="entry name" value="MFS_1"/>
    <property type="match status" value="1"/>
</dbReference>
<reference evidence="8" key="1">
    <citation type="submission" date="2022-08" db="EMBL/GenBank/DDBJ databases">
        <title>The genomic sequence of strain Paenibacillus sp. SCIV0701.</title>
        <authorList>
            <person name="Zhao H."/>
        </authorList>
    </citation>
    <scope>NUCLEOTIDE SEQUENCE</scope>
    <source>
        <strain evidence="8">SCIV0701</strain>
    </source>
</reference>
<evidence type="ECO:0000313" key="8">
    <source>
        <dbReference type="EMBL" id="MCR2803220.1"/>
    </source>
</evidence>
<evidence type="ECO:0000313" key="9">
    <source>
        <dbReference type="Proteomes" id="UP001141950"/>
    </source>
</evidence>
<feature type="transmembrane region" description="Helical" evidence="6">
    <location>
        <begin position="149"/>
        <end position="170"/>
    </location>
</feature>